<dbReference type="Proteomes" id="UP000655225">
    <property type="component" value="Unassembled WGS sequence"/>
</dbReference>
<dbReference type="Pfam" id="PF20431">
    <property type="entry name" value="E_motif"/>
    <property type="match status" value="1"/>
</dbReference>
<dbReference type="EMBL" id="JABCRI010000004">
    <property type="protein sequence ID" value="KAF8408070.1"/>
    <property type="molecule type" value="Genomic_DNA"/>
</dbReference>
<feature type="repeat" description="PPR" evidence="2">
    <location>
        <begin position="193"/>
        <end position="227"/>
    </location>
</feature>
<dbReference type="InterPro" id="IPR011990">
    <property type="entry name" value="TPR-like_helical_dom_sf"/>
</dbReference>
<dbReference type="FunFam" id="1.25.40.10:FF:000073">
    <property type="entry name" value="Pentatricopeptide repeat-containing protein chloroplastic"/>
    <property type="match status" value="1"/>
</dbReference>
<protein>
    <recommendedName>
        <fullName evidence="5">Pentatricopeptide repeat-containing protein</fullName>
    </recommendedName>
</protein>
<feature type="repeat" description="PPR" evidence="2">
    <location>
        <begin position="364"/>
        <end position="398"/>
    </location>
</feature>
<organism evidence="3 4">
    <name type="scientific">Tetracentron sinense</name>
    <name type="common">Spur-leaf</name>
    <dbReference type="NCBI Taxonomy" id="13715"/>
    <lineage>
        <taxon>Eukaryota</taxon>
        <taxon>Viridiplantae</taxon>
        <taxon>Streptophyta</taxon>
        <taxon>Embryophyta</taxon>
        <taxon>Tracheophyta</taxon>
        <taxon>Spermatophyta</taxon>
        <taxon>Magnoliopsida</taxon>
        <taxon>Trochodendrales</taxon>
        <taxon>Trochodendraceae</taxon>
        <taxon>Tetracentron</taxon>
    </lineage>
</organism>
<dbReference type="GO" id="GO:0009451">
    <property type="term" value="P:RNA modification"/>
    <property type="evidence" value="ECO:0007669"/>
    <property type="project" value="InterPro"/>
</dbReference>
<proteinExistence type="predicted"/>
<evidence type="ECO:0000256" key="2">
    <source>
        <dbReference type="PROSITE-ProRule" id="PRU00708"/>
    </source>
</evidence>
<gene>
    <name evidence="3" type="ORF">HHK36_007211</name>
</gene>
<dbReference type="GO" id="GO:0003723">
    <property type="term" value="F:RNA binding"/>
    <property type="evidence" value="ECO:0007669"/>
    <property type="project" value="InterPro"/>
</dbReference>
<dbReference type="InterPro" id="IPR046848">
    <property type="entry name" value="E_motif"/>
</dbReference>
<comment type="caution">
    <text evidence="3">The sequence shown here is derived from an EMBL/GenBank/DDBJ whole genome shotgun (WGS) entry which is preliminary data.</text>
</comment>
<dbReference type="Pfam" id="PF12854">
    <property type="entry name" value="PPR_1"/>
    <property type="match status" value="1"/>
</dbReference>
<feature type="repeat" description="PPR" evidence="2">
    <location>
        <begin position="294"/>
        <end position="328"/>
    </location>
</feature>
<dbReference type="SUPFAM" id="SSF48452">
    <property type="entry name" value="TPR-like"/>
    <property type="match status" value="1"/>
</dbReference>
<sequence length="577" mass="64914">MIKTISHKIKANLSQLPSTVPTAKYPFQDLLSLLQKCKARDHLNQIHAQMISTGLIHNPLVATKLVVSFASSHLPGTTSVARLIAGQVDRLDTYTWNTIIRGYLEEKNPKEAILVYAHVRRTGLNVDSYTLLFVIKACGLISGILQGEGIHGHIFKMGFVSEIITQTGLLSMYGLFEKLESAQKVFDESSQRDSVHWNALVSAYAQRNYPYKVFLVCHDMVTENVKPNGVTAVCMLSACSCLRALREGKLVHGYVLKNLIDLDVFIYNALINMYSKCGHLINAHRIFQKMPTRNLVSWTSMINGYSNNNYPNEALALFKEMESANIRPDEVTILGVVSMCLKLRSIKLEEWIDNYVEKNGFWKSISIANALMDMHAKCGNIKKACQIFDRMEEKTLVSWTTLIQGLALHGHGIPALVRFCQMQREGFRPDSIVFLSILSACSHSGLVDEGRKCFQIMIEDHDATPLMEHYGCMVDLLCRAGLVNEAFKFVESMEVKPDIMIWRMLLGACKNQGDISLASQVMDRLLELEPEYSGNYILLSNLHATLGEWDNVREVRTEMGIRGVIKRDPGCSLIEVN</sequence>
<dbReference type="Pfam" id="PF13812">
    <property type="entry name" value="PPR_3"/>
    <property type="match status" value="1"/>
</dbReference>
<reference evidence="3 4" key="1">
    <citation type="submission" date="2020-04" db="EMBL/GenBank/DDBJ databases">
        <title>Plant Genome Project.</title>
        <authorList>
            <person name="Zhang R.-G."/>
        </authorList>
    </citation>
    <scope>NUCLEOTIDE SEQUENCE [LARGE SCALE GENOMIC DNA]</scope>
    <source>
        <strain evidence="3">YNK0</strain>
        <tissue evidence="3">Leaf</tissue>
    </source>
</reference>
<dbReference type="Gene3D" id="1.25.40.10">
    <property type="entry name" value="Tetratricopeptide repeat domain"/>
    <property type="match status" value="4"/>
</dbReference>
<feature type="repeat" description="PPR" evidence="2">
    <location>
        <begin position="92"/>
        <end position="126"/>
    </location>
</feature>
<accession>A0A834ZM84</accession>
<evidence type="ECO:0000256" key="1">
    <source>
        <dbReference type="ARBA" id="ARBA00022737"/>
    </source>
</evidence>
<dbReference type="FunFam" id="1.25.40.10:FF:000242">
    <property type="entry name" value="Pentatricopeptide repeat-containing protein"/>
    <property type="match status" value="1"/>
</dbReference>
<evidence type="ECO:0000313" key="4">
    <source>
        <dbReference type="Proteomes" id="UP000655225"/>
    </source>
</evidence>
<dbReference type="Pfam" id="PF13041">
    <property type="entry name" value="PPR_2"/>
    <property type="match status" value="2"/>
</dbReference>
<dbReference type="AlphaFoldDB" id="A0A834ZM84"/>
<dbReference type="OMA" id="GEWIDHY"/>
<evidence type="ECO:0000313" key="3">
    <source>
        <dbReference type="EMBL" id="KAF8408070.1"/>
    </source>
</evidence>
<dbReference type="PANTHER" id="PTHR24015">
    <property type="entry name" value="OS07G0578800 PROTEIN-RELATED"/>
    <property type="match status" value="1"/>
</dbReference>
<dbReference type="InterPro" id="IPR002885">
    <property type="entry name" value="PPR_rpt"/>
</dbReference>
<dbReference type="PANTHER" id="PTHR24015:SF1063">
    <property type="entry name" value="OS12G0156900 PROTEIN"/>
    <property type="match status" value="1"/>
</dbReference>
<keyword evidence="1" id="KW-0677">Repeat</keyword>
<dbReference type="OrthoDB" id="185373at2759"/>
<keyword evidence="4" id="KW-1185">Reference proteome</keyword>
<dbReference type="PROSITE" id="PS51375">
    <property type="entry name" value="PPR"/>
    <property type="match status" value="5"/>
</dbReference>
<dbReference type="InterPro" id="IPR046960">
    <property type="entry name" value="PPR_At4g14850-like_plant"/>
</dbReference>
<feature type="repeat" description="PPR" evidence="2">
    <location>
        <begin position="263"/>
        <end position="293"/>
    </location>
</feature>
<dbReference type="NCBIfam" id="TIGR00756">
    <property type="entry name" value="PPR"/>
    <property type="match status" value="6"/>
</dbReference>
<evidence type="ECO:0008006" key="5">
    <source>
        <dbReference type="Google" id="ProtNLM"/>
    </source>
</evidence>
<dbReference type="Pfam" id="PF01535">
    <property type="entry name" value="PPR"/>
    <property type="match status" value="3"/>
</dbReference>
<name>A0A834ZM84_TETSI</name>